<dbReference type="Gene3D" id="1.10.287.110">
    <property type="entry name" value="DnaJ domain"/>
    <property type="match status" value="1"/>
</dbReference>
<dbReference type="PROSITE" id="PS50076">
    <property type="entry name" value="DNAJ_2"/>
    <property type="match status" value="1"/>
</dbReference>
<keyword evidence="3" id="KW-1185">Reference proteome</keyword>
<dbReference type="Proteomes" id="UP001595828">
    <property type="component" value="Unassembled WGS sequence"/>
</dbReference>
<dbReference type="SUPFAM" id="SSF46565">
    <property type="entry name" value="Chaperone J-domain"/>
    <property type="match status" value="1"/>
</dbReference>
<sequence>MKFLWLLVLASIACKVIAKRWPWELLGGQPRSDAVERAATLLGVRSDATREDIMEAHRRLVSRVHPDRGGSDSQVHEANAARDLLLGAAQLGQNR</sequence>
<organism evidence="2 3">
    <name type="scientific">Novosphingobium tardum</name>
    <dbReference type="NCBI Taxonomy" id="1538021"/>
    <lineage>
        <taxon>Bacteria</taxon>
        <taxon>Pseudomonadati</taxon>
        <taxon>Pseudomonadota</taxon>
        <taxon>Alphaproteobacteria</taxon>
        <taxon>Sphingomonadales</taxon>
        <taxon>Sphingomonadaceae</taxon>
        <taxon>Novosphingobium</taxon>
    </lineage>
</organism>
<dbReference type="RefSeq" id="WP_379537135.1">
    <property type="nucleotide sequence ID" value="NZ_JBHSDR010000003.1"/>
</dbReference>
<name>A0ABV8RJU6_9SPHN</name>
<dbReference type="CDD" id="cd06257">
    <property type="entry name" value="DnaJ"/>
    <property type="match status" value="1"/>
</dbReference>
<comment type="caution">
    <text evidence="2">The sequence shown here is derived from an EMBL/GenBank/DDBJ whole genome shotgun (WGS) entry which is preliminary data.</text>
</comment>
<dbReference type="EMBL" id="JBHSDR010000003">
    <property type="protein sequence ID" value="MFC4293646.1"/>
    <property type="molecule type" value="Genomic_DNA"/>
</dbReference>
<evidence type="ECO:0000313" key="3">
    <source>
        <dbReference type="Proteomes" id="UP001595828"/>
    </source>
</evidence>
<protein>
    <submittedName>
        <fullName evidence="2">J domain-containing protein</fullName>
    </submittedName>
</protein>
<accession>A0ABV8RJU6</accession>
<dbReference type="InterPro" id="IPR001623">
    <property type="entry name" value="DnaJ_domain"/>
</dbReference>
<evidence type="ECO:0000313" key="2">
    <source>
        <dbReference type="EMBL" id="MFC4293646.1"/>
    </source>
</evidence>
<gene>
    <name evidence="2" type="ORF">ACFO0A_01095</name>
</gene>
<reference evidence="3" key="1">
    <citation type="journal article" date="2019" name="Int. J. Syst. Evol. Microbiol.">
        <title>The Global Catalogue of Microorganisms (GCM) 10K type strain sequencing project: providing services to taxonomists for standard genome sequencing and annotation.</title>
        <authorList>
            <consortium name="The Broad Institute Genomics Platform"/>
            <consortium name="The Broad Institute Genome Sequencing Center for Infectious Disease"/>
            <person name="Wu L."/>
            <person name="Ma J."/>
        </authorList>
    </citation>
    <scope>NUCLEOTIDE SEQUENCE [LARGE SCALE GENOMIC DNA]</scope>
    <source>
        <strain evidence="3">CGMCC 1.12989</strain>
    </source>
</reference>
<evidence type="ECO:0000259" key="1">
    <source>
        <dbReference type="PROSITE" id="PS50076"/>
    </source>
</evidence>
<dbReference type="SMART" id="SM00271">
    <property type="entry name" value="DnaJ"/>
    <property type="match status" value="1"/>
</dbReference>
<dbReference type="InterPro" id="IPR036869">
    <property type="entry name" value="J_dom_sf"/>
</dbReference>
<proteinExistence type="predicted"/>
<feature type="domain" description="J" evidence="1">
    <location>
        <begin position="37"/>
        <end position="95"/>
    </location>
</feature>
<dbReference type="Pfam" id="PF00226">
    <property type="entry name" value="DnaJ"/>
    <property type="match status" value="1"/>
</dbReference>